<dbReference type="InterPro" id="IPR002075">
    <property type="entry name" value="NTF2_dom"/>
</dbReference>
<evidence type="ECO:0000256" key="5">
    <source>
        <dbReference type="ARBA" id="ARBA00023242"/>
    </source>
</evidence>
<accession>A0A1X2ITK5</accession>
<feature type="region of interest" description="Disordered" evidence="6">
    <location>
        <begin position="44"/>
        <end position="64"/>
    </location>
</feature>
<evidence type="ECO:0000256" key="6">
    <source>
        <dbReference type="SAM" id="MobiDB-lite"/>
    </source>
</evidence>
<dbReference type="OrthoDB" id="25872at2759"/>
<proteinExistence type="inferred from homology"/>
<feature type="compositionally biased region" description="Polar residues" evidence="6">
    <location>
        <begin position="1"/>
        <end position="14"/>
    </location>
</feature>
<feature type="region of interest" description="Disordered" evidence="6">
    <location>
        <begin position="83"/>
        <end position="127"/>
    </location>
</feature>
<dbReference type="AlphaFoldDB" id="A0A1X2ITK5"/>
<dbReference type="Gene3D" id="3.10.450.50">
    <property type="match status" value="1"/>
</dbReference>
<dbReference type="InterPro" id="IPR018222">
    <property type="entry name" value="Nuclear_transport_factor_2_euk"/>
</dbReference>
<keyword evidence="9" id="KW-1185">Reference proteome</keyword>
<dbReference type="GO" id="GO:0003723">
    <property type="term" value="F:RNA binding"/>
    <property type="evidence" value="ECO:0007669"/>
    <property type="project" value="TreeGrafter"/>
</dbReference>
<evidence type="ECO:0000256" key="4">
    <source>
        <dbReference type="ARBA" id="ARBA00022816"/>
    </source>
</evidence>
<name>A0A1X2ITK5_9FUNG</name>
<protein>
    <recommendedName>
        <fullName evidence="7">NTF2 domain-containing protein</fullName>
    </recommendedName>
</protein>
<dbReference type="InterPro" id="IPR030217">
    <property type="entry name" value="NXF_fam"/>
</dbReference>
<dbReference type="GO" id="GO:0016973">
    <property type="term" value="P:poly(A)+ mRNA export from nucleus"/>
    <property type="evidence" value="ECO:0007669"/>
    <property type="project" value="TreeGrafter"/>
</dbReference>
<keyword evidence="5" id="KW-0539">Nucleus</keyword>
<dbReference type="InterPro" id="IPR032710">
    <property type="entry name" value="NTF2-like_dom_sf"/>
</dbReference>
<organism evidence="8 9">
    <name type="scientific">Absidia repens</name>
    <dbReference type="NCBI Taxonomy" id="90262"/>
    <lineage>
        <taxon>Eukaryota</taxon>
        <taxon>Fungi</taxon>
        <taxon>Fungi incertae sedis</taxon>
        <taxon>Mucoromycota</taxon>
        <taxon>Mucoromycotina</taxon>
        <taxon>Mucoromycetes</taxon>
        <taxon>Mucorales</taxon>
        <taxon>Cunninghamellaceae</taxon>
        <taxon>Absidia</taxon>
    </lineage>
</organism>
<feature type="region of interest" description="Disordered" evidence="6">
    <location>
        <begin position="1"/>
        <end position="26"/>
    </location>
</feature>
<evidence type="ECO:0000256" key="1">
    <source>
        <dbReference type="ARBA" id="ARBA00004123"/>
    </source>
</evidence>
<reference evidence="8 9" key="1">
    <citation type="submission" date="2016-07" db="EMBL/GenBank/DDBJ databases">
        <title>Pervasive Adenine N6-methylation of Active Genes in Fungi.</title>
        <authorList>
            <consortium name="DOE Joint Genome Institute"/>
            <person name="Mondo S.J."/>
            <person name="Dannebaum R.O."/>
            <person name="Kuo R.C."/>
            <person name="Labutti K."/>
            <person name="Haridas S."/>
            <person name="Kuo A."/>
            <person name="Salamov A."/>
            <person name="Ahrendt S.R."/>
            <person name="Lipzen A."/>
            <person name="Sullivan W."/>
            <person name="Andreopoulos W.B."/>
            <person name="Clum A."/>
            <person name="Lindquist E."/>
            <person name="Daum C."/>
            <person name="Ramamoorthy G.K."/>
            <person name="Gryganskyi A."/>
            <person name="Culley D."/>
            <person name="Magnuson J.K."/>
            <person name="James T.Y."/>
            <person name="O'Malley M.A."/>
            <person name="Stajich J.E."/>
            <person name="Spatafora J.W."/>
            <person name="Visel A."/>
            <person name="Grigoriev I.V."/>
        </authorList>
    </citation>
    <scope>NUCLEOTIDE SEQUENCE [LARGE SCALE GENOMIC DNA]</scope>
    <source>
        <strain evidence="8 9">NRRL 1336</strain>
    </source>
</reference>
<feature type="domain" description="NTF2" evidence="7">
    <location>
        <begin position="417"/>
        <end position="587"/>
    </location>
</feature>
<dbReference type="Gene3D" id="3.80.10.10">
    <property type="entry name" value="Ribonuclease Inhibitor"/>
    <property type="match status" value="1"/>
</dbReference>
<dbReference type="GO" id="GO:0005634">
    <property type="term" value="C:nucleus"/>
    <property type="evidence" value="ECO:0007669"/>
    <property type="project" value="UniProtKB-SubCell"/>
</dbReference>
<feature type="compositionally biased region" description="Basic residues" evidence="6">
    <location>
        <begin position="104"/>
        <end position="121"/>
    </location>
</feature>
<comment type="similarity">
    <text evidence="2">Belongs to the NXF family.</text>
</comment>
<dbReference type="EMBL" id="MCGE01000005">
    <property type="protein sequence ID" value="ORZ21293.1"/>
    <property type="molecule type" value="Genomic_DNA"/>
</dbReference>
<dbReference type="SUPFAM" id="SSF52058">
    <property type="entry name" value="L domain-like"/>
    <property type="match status" value="1"/>
</dbReference>
<keyword evidence="3" id="KW-0813">Transport</keyword>
<keyword evidence="4" id="KW-0509">mRNA transport</keyword>
<dbReference type="PROSITE" id="PS50177">
    <property type="entry name" value="NTF2_DOMAIN"/>
    <property type="match status" value="1"/>
</dbReference>
<gene>
    <name evidence="8" type="ORF">BCR42DRAFT_190861</name>
</gene>
<evidence type="ECO:0000256" key="2">
    <source>
        <dbReference type="ARBA" id="ARBA00009285"/>
    </source>
</evidence>
<dbReference type="PANTHER" id="PTHR10662">
    <property type="entry name" value="NUCLEAR RNA EXPORT FACTOR"/>
    <property type="match status" value="1"/>
</dbReference>
<dbReference type="Pfam" id="PF22602">
    <property type="entry name" value="NXF_NTF2"/>
    <property type="match status" value="1"/>
</dbReference>
<evidence type="ECO:0000259" key="7">
    <source>
        <dbReference type="PROSITE" id="PS50177"/>
    </source>
</evidence>
<sequence length="619" mass="67838">MFTQPNETTKSEPSSAPKGMAAMFGGSMPAKYQTSVKKNPFTTATAAKPDLGQGADGWQSVSNRKGGMSLATRARLGGKNVTITSSPVKTHMDDDLDVNMGGIKTKKKPKRFSPYGGRKKQAPSTPVEHRVDILIQGFEPGTEAGVISFLQIKSKKDWQPLDCKVEGSEMLLTVNGNVIAGILTRLDGYMLGTQQLHIRLHNNDSTLFSPTATNSNSNKKETTMDVLRTFLKSRWNGQMGFLNLESMHTDPLLKKNGIRTPGTNGASAVIGPAMMKLASEMFHDDVLTLSLANNRLHNVQSISTVAQYLSQVQNISLQGNSIKAYEGLEALSGTGKLPHLRELVMTGNPLVDSEYKKYGHARGYLRNMVKRFPTLVLLDGQPVTLSEEEAHSIQKTGKVLPLDTKHNCFGDEQIQNAAMSFVMNYFATFDASPSQRSDLACIYDPQATFSVSTLLRLRSQTKLKRKEKKKLMVDDDTVEWSTINRNLKLKNQKQGARGLIIGSESIKDTLQRLPKTIHDFGNTKDFVMDAHQTAAGLILTVHGEFKEDEAAVPYSFDRTFILRPSAPDSPAASAGSPFTILADTLTVRDYLGNQGFQPQISQGIQSIFASMPSLPPVPI</sequence>
<comment type="subcellular location">
    <subcellularLocation>
        <location evidence="1">Nucleus</location>
    </subcellularLocation>
</comment>
<dbReference type="PANTHER" id="PTHR10662:SF22">
    <property type="entry name" value="NUCLEAR RNA EXPORT FACTOR 1"/>
    <property type="match status" value="1"/>
</dbReference>
<evidence type="ECO:0000256" key="3">
    <source>
        <dbReference type="ARBA" id="ARBA00022448"/>
    </source>
</evidence>
<comment type="caution">
    <text evidence="8">The sequence shown here is derived from an EMBL/GenBank/DDBJ whole genome shotgun (WGS) entry which is preliminary data.</text>
</comment>
<dbReference type="InterPro" id="IPR032675">
    <property type="entry name" value="LRR_dom_sf"/>
</dbReference>
<dbReference type="SUPFAM" id="SSF54427">
    <property type="entry name" value="NTF2-like"/>
    <property type="match status" value="1"/>
</dbReference>
<evidence type="ECO:0000313" key="8">
    <source>
        <dbReference type="EMBL" id="ORZ21293.1"/>
    </source>
</evidence>
<dbReference type="Proteomes" id="UP000193560">
    <property type="component" value="Unassembled WGS sequence"/>
</dbReference>
<dbReference type="Pfam" id="PF24048">
    <property type="entry name" value="LRR_NXF1-5"/>
    <property type="match status" value="1"/>
</dbReference>
<evidence type="ECO:0000313" key="9">
    <source>
        <dbReference type="Proteomes" id="UP000193560"/>
    </source>
</evidence>
<dbReference type="STRING" id="90262.A0A1X2ITK5"/>
<dbReference type="InterPro" id="IPR057125">
    <property type="entry name" value="NXF1/2/3/5-like_LRR"/>
</dbReference>